<feature type="chain" id="PRO_5039554135" evidence="2">
    <location>
        <begin position="26"/>
        <end position="380"/>
    </location>
</feature>
<evidence type="ECO:0000313" key="6">
    <source>
        <dbReference type="Proteomes" id="UP000294641"/>
    </source>
</evidence>
<evidence type="ECO:0000256" key="2">
    <source>
        <dbReference type="SAM" id="SignalP"/>
    </source>
</evidence>
<dbReference type="EMBL" id="SNZG01000031">
    <property type="protein sequence ID" value="TDR35329.1"/>
    <property type="molecule type" value="Genomic_DNA"/>
</dbReference>
<reference evidence="4 6" key="2">
    <citation type="submission" date="2019-03" db="EMBL/GenBank/DDBJ databases">
        <title>Genomic Encyclopedia of Type Strains, Phase IV (KMG-IV): sequencing the most valuable type-strain genomes for metagenomic binning, comparative biology and taxonomic classification.</title>
        <authorList>
            <person name="Goeker M."/>
        </authorList>
    </citation>
    <scope>NUCLEOTIDE SEQUENCE [LARGE SCALE GENOMIC DNA]</scope>
    <source>
        <strain evidence="4 6">DSM 20580</strain>
    </source>
</reference>
<dbReference type="Proteomes" id="UP000254330">
    <property type="component" value="Unassembled WGS sequence"/>
</dbReference>
<feature type="region of interest" description="Disordered" evidence="1">
    <location>
        <begin position="118"/>
        <end position="138"/>
    </location>
</feature>
<evidence type="ECO:0000256" key="1">
    <source>
        <dbReference type="SAM" id="MobiDB-lite"/>
    </source>
</evidence>
<dbReference type="PROSITE" id="PS51257">
    <property type="entry name" value="PROKAR_LIPOPROTEIN"/>
    <property type="match status" value="1"/>
</dbReference>
<dbReference type="EMBL" id="UGNP01000001">
    <property type="protein sequence ID" value="STX10767.1"/>
    <property type="molecule type" value="Genomic_DNA"/>
</dbReference>
<dbReference type="PIRSF" id="PIRSF012509">
    <property type="entry name" value="CamS"/>
    <property type="match status" value="1"/>
</dbReference>
<name>A0A8B4QDI0_9BACL</name>
<keyword evidence="2" id="KW-0732">Signal</keyword>
<comment type="caution">
    <text evidence="3">The sequence shown here is derived from an EMBL/GenBank/DDBJ whole genome shotgun (WGS) entry which is preliminary data.</text>
</comment>
<dbReference type="AlphaFoldDB" id="A0A8B4QDI0"/>
<dbReference type="CDD" id="cd13440">
    <property type="entry name" value="CamS_repeat_2"/>
    <property type="match status" value="1"/>
</dbReference>
<organism evidence="3 5">
    <name type="scientific">Kurthia zopfii</name>
    <dbReference type="NCBI Taxonomy" id="1650"/>
    <lineage>
        <taxon>Bacteria</taxon>
        <taxon>Bacillati</taxon>
        <taxon>Bacillota</taxon>
        <taxon>Bacilli</taxon>
        <taxon>Bacillales</taxon>
        <taxon>Caryophanaceae</taxon>
        <taxon>Kurthia</taxon>
    </lineage>
</organism>
<reference evidence="3 5" key="1">
    <citation type="submission" date="2018-06" db="EMBL/GenBank/DDBJ databases">
        <authorList>
            <consortium name="Pathogen Informatics"/>
            <person name="Doyle S."/>
        </authorList>
    </citation>
    <scope>NUCLEOTIDE SEQUENCE [LARGE SCALE GENOMIC DNA]</scope>
    <source>
        <strain evidence="3 5">NCTC10597</strain>
    </source>
</reference>
<dbReference type="CDD" id="cd13441">
    <property type="entry name" value="CamS_repeat_1"/>
    <property type="match status" value="1"/>
</dbReference>
<dbReference type="Pfam" id="PF07537">
    <property type="entry name" value="CamS"/>
    <property type="match status" value="1"/>
</dbReference>
<evidence type="ECO:0000313" key="4">
    <source>
        <dbReference type="EMBL" id="TDR35329.1"/>
    </source>
</evidence>
<protein>
    <submittedName>
        <fullName evidence="3">Protein involved in sex pheromone biosynthesis</fullName>
    </submittedName>
</protein>
<evidence type="ECO:0000313" key="3">
    <source>
        <dbReference type="EMBL" id="STX10767.1"/>
    </source>
</evidence>
<proteinExistence type="predicted"/>
<dbReference type="Gene3D" id="3.10.570.10">
    <property type="entry name" value="sex pheromone staph- cam373 precursor domain"/>
    <property type="match status" value="1"/>
</dbReference>
<dbReference type="Proteomes" id="UP000294641">
    <property type="component" value="Unassembled WGS sequence"/>
</dbReference>
<gene>
    <name evidence="4" type="ORF">DFR61_13110</name>
    <name evidence="3" type="ORF">NCTC10597_02540</name>
</gene>
<accession>A0A8B4QDI0</accession>
<dbReference type="RefSeq" id="WP_307725172.1">
    <property type="nucleotide sequence ID" value="NZ_BJUE01000030.1"/>
</dbReference>
<dbReference type="InterPro" id="IPR011426">
    <property type="entry name" value="CamS"/>
</dbReference>
<evidence type="ECO:0000313" key="5">
    <source>
        <dbReference type="Proteomes" id="UP000254330"/>
    </source>
</evidence>
<keyword evidence="6" id="KW-1185">Reference proteome</keyword>
<sequence length="380" mass="42516">MMKMRRWIPAVLAATLLAGCTNPLSKDNKEVVTQKGGEESSTIIPNTKTDGQYYRTLLPYKKSASRGLIVSNIHSSYDIKEAELGLNRISQKSFDPDKYFFQEGQYLDKDTVSSWLARKNQDPKGLNPSDKGLSPTKRAKEAPVYLAHIVEQNYLTQSGKNSVKLSGVSIGLALNSVYYYQKEDFGATYEEPINDAKLMEEGKKIAEKVVKRMRSMEGLANVPITVGLFKQSPRGAIVPGTYETFTQVGEGKSSIADWKNINEEYLLFPMNNPSDQYREVNDNFKVFKDNINNYFTNSANIIGTGYYTQDKVQSLKIQIPIKFYGSSEITGFTQYTATEVVKQFPKDLAVEVSITSVDGPEALIVKESGAAETFIHLYND</sequence>
<feature type="signal peptide" evidence="2">
    <location>
        <begin position="1"/>
        <end position="25"/>
    </location>
</feature>